<dbReference type="EMBL" id="CP012900">
    <property type="protein sequence ID" value="ALJ26694.1"/>
    <property type="molecule type" value="Genomic_DNA"/>
</dbReference>
<evidence type="ECO:0000313" key="2">
    <source>
        <dbReference type="Proteomes" id="UP000061010"/>
    </source>
</evidence>
<accession>A0A0R0DSE6</accession>
<evidence type="ECO:0000313" key="1">
    <source>
        <dbReference type="EMBL" id="ALJ26694.1"/>
    </source>
</evidence>
<dbReference type="InterPro" id="IPR021306">
    <property type="entry name" value="DUF2878"/>
</dbReference>
<dbReference type="AlphaFoldDB" id="A0A0R0DSE6"/>
<dbReference type="Pfam" id="PF11086">
    <property type="entry name" value="DUF2878"/>
    <property type="match status" value="1"/>
</dbReference>
<reference evidence="1 2" key="1">
    <citation type="journal article" date="2015" name="Genome Announc.">
        <title>Complete Genome Sequencing of Stenotrophomonas acidaminiphila ZAC14D2_NAIMI4_2, a Multidrug-Resistant Strain Isolated from Sediments of a Polluted River in Mexico, Uncovers New Antibiotic Resistance Genes and a Novel Class-II Lasso Peptide Biosynthesis Gene Cluster.</title>
        <authorList>
            <person name="Vinuesa P."/>
            <person name="Ochoa-Sanchez L.E."/>
        </authorList>
    </citation>
    <scope>NUCLEOTIDE SEQUENCE [LARGE SCALE GENOMIC DNA]</scope>
    <source>
        <strain evidence="1 2">ZAC14D2_NAIMI4_2</strain>
    </source>
</reference>
<dbReference type="Proteomes" id="UP000061010">
    <property type="component" value="Chromosome"/>
</dbReference>
<dbReference type="RefSeq" id="WP_054661789.1">
    <property type="nucleotide sequence ID" value="NZ_CP043570.1"/>
</dbReference>
<proteinExistence type="predicted"/>
<name>A0A0R0DSE6_9GAMM</name>
<gene>
    <name evidence="1" type="ORF">AOT14_02330</name>
</gene>
<sequence>MNALAIALAYQATWFAAVIGAGRGLWWPGVLAATLFALWRLAVSPCRALELRLLLAALGIGLLLESLWVGSGLLGYAAAWPWAGAPAWILALWCAFALVVVPLLGYLHRRPWLAAAFGAIGGPLAYLGAAGGWNAVHFAQPRWHGLLALGAGWALAMPALATLASRGLHGHLPGVHRS</sequence>
<organism evidence="1 2">
    <name type="scientific">Stenotrophomonas acidaminiphila</name>
    <dbReference type="NCBI Taxonomy" id="128780"/>
    <lineage>
        <taxon>Bacteria</taxon>
        <taxon>Pseudomonadati</taxon>
        <taxon>Pseudomonadota</taxon>
        <taxon>Gammaproteobacteria</taxon>
        <taxon>Lysobacterales</taxon>
        <taxon>Lysobacteraceae</taxon>
        <taxon>Stenotrophomonas</taxon>
    </lineage>
</organism>
<dbReference type="KEGG" id="sacz:AOT14_02330"/>
<protein>
    <submittedName>
        <fullName evidence="1">Membrane protein</fullName>
    </submittedName>
</protein>
<dbReference type="OrthoDB" id="288800at2"/>
<keyword evidence="2" id="KW-1185">Reference proteome</keyword>
<dbReference type="PATRIC" id="fig|128780.6.peg.238"/>